<gene>
    <name evidence="1" type="ORF">HDA36_005250</name>
</gene>
<evidence type="ECO:0000313" key="2">
    <source>
        <dbReference type="Proteomes" id="UP000572635"/>
    </source>
</evidence>
<proteinExistence type="predicted"/>
<dbReference type="EMBL" id="JACHDB010000001">
    <property type="protein sequence ID" value="MBB5435166.1"/>
    <property type="molecule type" value="Genomic_DNA"/>
</dbReference>
<dbReference type="RefSeq" id="WP_184396686.1">
    <property type="nucleotide sequence ID" value="NZ_BAAAJD010000105.1"/>
</dbReference>
<accession>A0A7W8QRL3</accession>
<dbReference type="Proteomes" id="UP000572635">
    <property type="component" value="Unassembled WGS sequence"/>
</dbReference>
<evidence type="ECO:0000313" key="1">
    <source>
        <dbReference type="EMBL" id="MBB5435166.1"/>
    </source>
</evidence>
<protein>
    <submittedName>
        <fullName evidence="1">Uncharacterized protein</fullName>
    </submittedName>
</protein>
<keyword evidence="2" id="KW-1185">Reference proteome</keyword>
<sequence>MPPTGLDPAALTTGRCGRAHTLALDRAGTALHVPPTPEAVPALDVLTRAALREYQLADPDGATGEWMVRFSGHLLHVADQVAHSPLPALVRPLWGAAHG</sequence>
<comment type="caution">
    <text evidence="1">The sequence shown here is derived from an EMBL/GenBank/DDBJ whole genome shotgun (WGS) entry which is preliminary data.</text>
</comment>
<dbReference type="AlphaFoldDB" id="A0A7W8QRL3"/>
<reference evidence="1 2" key="1">
    <citation type="submission" date="2020-08" db="EMBL/GenBank/DDBJ databases">
        <title>Sequencing the genomes of 1000 actinobacteria strains.</title>
        <authorList>
            <person name="Klenk H.-P."/>
        </authorList>
    </citation>
    <scope>NUCLEOTIDE SEQUENCE [LARGE SCALE GENOMIC DNA]</scope>
    <source>
        <strain evidence="1 2">DSM 44551</strain>
    </source>
</reference>
<organism evidence="1 2">
    <name type="scientific">Nocardiopsis composta</name>
    <dbReference type="NCBI Taxonomy" id="157465"/>
    <lineage>
        <taxon>Bacteria</taxon>
        <taxon>Bacillati</taxon>
        <taxon>Actinomycetota</taxon>
        <taxon>Actinomycetes</taxon>
        <taxon>Streptosporangiales</taxon>
        <taxon>Nocardiopsidaceae</taxon>
        <taxon>Nocardiopsis</taxon>
    </lineage>
</organism>
<name>A0A7W8QRL3_9ACTN</name>